<evidence type="ECO:0000259" key="9">
    <source>
        <dbReference type="PROSITE" id="PS51747"/>
    </source>
</evidence>
<comment type="catalytic activity">
    <reaction evidence="7 8">
        <text>adenosine(34) in tRNA + H2O + H(+) = inosine(34) in tRNA + NH4(+)</text>
        <dbReference type="Rhea" id="RHEA:43168"/>
        <dbReference type="Rhea" id="RHEA-COMP:10373"/>
        <dbReference type="Rhea" id="RHEA-COMP:10374"/>
        <dbReference type="ChEBI" id="CHEBI:15377"/>
        <dbReference type="ChEBI" id="CHEBI:15378"/>
        <dbReference type="ChEBI" id="CHEBI:28938"/>
        <dbReference type="ChEBI" id="CHEBI:74411"/>
        <dbReference type="ChEBI" id="CHEBI:82852"/>
        <dbReference type="EC" id="3.5.4.33"/>
    </reaction>
</comment>
<feature type="active site" description="Proton donor" evidence="8">
    <location>
        <position position="58"/>
    </location>
</feature>
<keyword evidence="4 8" id="KW-0479">Metal-binding</keyword>
<comment type="subunit">
    <text evidence="2 8">Homodimer.</text>
</comment>
<dbReference type="InterPro" id="IPR016192">
    <property type="entry name" value="APOBEC/CMP_deaminase_Zn-bd"/>
</dbReference>
<dbReference type="GO" id="GO:0052717">
    <property type="term" value="F:tRNA-specific adenosine-34 deaminase activity"/>
    <property type="evidence" value="ECO:0007669"/>
    <property type="project" value="UniProtKB-UniRule"/>
</dbReference>
<evidence type="ECO:0000313" key="10">
    <source>
        <dbReference type="EMBL" id="RKS85058.1"/>
    </source>
</evidence>
<sequence>MITPYSDEYWMQYALTLARKAEQRGEIPVGAVIVYNNQIVGEGCNQSITEHDPTAHAEIVAMRQAARYLHNYRLVDTTLYVTLEPCTMCAGAIIHSRIKRIVFAASDYKTGAAGSFIDLLSHPGMNHKPIITAGVYRDEASLLLSEFFQRRRAEIKMRKGG</sequence>
<dbReference type="AlphaFoldDB" id="A0A495RDN5"/>
<dbReference type="Proteomes" id="UP000278542">
    <property type="component" value="Unassembled WGS sequence"/>
</dbReference>
<dbReference type="EC" id="3.5.4.33" evidence="8"/>
<evidence type="ECO:0000256" key="7">
    <source>
        <dbReference type="ARBA" id="ARBA00048045"/>
    </source>
</evidence>
<dbReference type="OrthoDB" id="9802676at2"/>
<keyword evidence="6 8" id="KW-0862">Zinc</keyword>
<dbReference type="FunFam" id="3.40.140.10:FF:000005">
    <property type="entry name" value="tRNA-specific adenosine deaminase"/>
    <property type="match status" value="1"/>
</dbReference>
<comment type="caution">
    <text evidence="10">The sequence shown here is derived from an EMBL/GenBank/DDBJ whole genome shotgun (WGS) entry which is preliminary data.</text>
</comment>
<evidence type="ECO:0000256" key="1">
    <source>
        <dbReference type="ARBA" id="ARBA00010669"/>
    </source>
</evidence>
<dbReference type="PROSITE" id="PS51747">
    <property type="entry name" value="CYT_DCMP_DEAMINASES_2"/>
    <property type="match status" value="1"/>
</dbReference>
<keyword evidence="3 8" id="KW-0819">tRNA processing</keyword>
<comment type="similarity">
    <text evidence="1">Belongs to the cytidine and deoxycytidylate deaminase family. ADAT2 subfamily.</text>
</comment>
<dbReference type="HAMAP" id="MF_00972">
    <property type="entry name" value="tRNA_aden_deaminase"/>
    <property type="match status" value="1"/>
</dbReference>
<dbReference type="EMBL" id="RBWY01000003">
    <property type="protein sequence ID" value="RKS85058.1"/>
    <property type="molecule type" value="Genomic_DNA"/>
</dbReference>
<dbReference type="GO" id="GO:0008270">
    <property type="term" value="F:zinc ion binding"/>
    <property type="evidence" value="ECO:0007669"/>
    <property type="project" value="UniProtKB-UniRule"/>
</dbReference>
<feature type="domain" description="CMP/dCMP-type deaminase" evidence="9">
    <location>
        <begin position="5"/>
        <end position="116"/>
    </location>
</feature>
<keyword evidence="11" id="KW-1185">Reference proteome</keyword>
<dbReference type="InterPro" id="IPR002125">
    <property type="entry name" value="CMP_dCMP_dom"/>
</dbReference>
<dbReference type="GO" id="GO:0002100">
    <property type="term" value="P:tRNA wobble adenosine to inosine editing"/>
    <property type="evidence" value="ECO:0007669"/>
    <property type="project" value="UniProtKB-UniRule"/>
</dbReference>
<evidence type="ECO:0000256" key="3">
    <source>
        <dbReference type="ARBA" id="ARBA00022694"/>
    </source>
</evidence>
<proteinExistence type="inferred from homology"/>
<dbReference type="PROSITE" id="PS00903">
    <property type="entry name" value="CYT_DCMP_DEAMINASES_1"/>
    <property type="match status" value="1"/>
</dbReference>
<evidence type="ECO:0000256" key="6">
    <source>
        <dbReference type="ARBA" id="ARBA00022833"/>
    </source>
</evidence>
<dbReference type="InterPro" id="IPR016193">
    <property type="entry name" value="Cytidine_deaminase-like"/>
</dbReference>
<dbReference type="PANTHER" id="PTHR11079:SF202">
    <property type="entry name" value="TRNA-SPECIFIC ADENOSINE DEAMINASE"/>
    <property type="match status" value="1"/>
</dbReference>
<feature type="binding site" evidence="8">
    <location>
        <position position="89"/>
    </location>
    <ligand>
        <name>Zn(2+)</name>
        <dbReference type="ChEBI" id="CHEBI:29105"/>
        <note>catalytic</note>
    </ligand>
</feature>
<feature type="binding site" evidence="8">
    <location>
        <position position="86"/>
    </location>
    <ligand>
        <name>Zn(2+)</name>
        <dbReference type="ChEBI" id="CHEBI:29105"/>
        <note>catalytic</note>
    </ligand>
</feature>
<dbReference type="CDD" id="cd01285">
    <property type="entry name" value="nucleoside_deaminase"/>
    <property type="match status" value="1"/>
</dbReference>
<evidence type="ECO:0000313" key="11">
    <source>
        <dbReference type="Proteomes" id="UP000278542"/>
    </source>
</evidence>
<comment type="function">
    <text evidence="8">Catalyzes the deamination of adenosine to inosine at the wobble position 34 of tRNA(Arg2).</text>
</comment>
<dbReference type="InterPro" id="IPR028883">
    <property type="entry name" value="tRNA_aden_deaminase"/>
</dbReference>
<accession>A0A495RDN5</accession>
<dbReference type="SUPFAM" id="SSF53927">
    <property type="entry name" value="Cytidine deaminase-like"/>
    <property type="match status" value="1"/>
</dbReference>
<dbReference type="RefSeq" id="WP_121145218.1">
    <property type="nucleotide sequence ID" value="NZ_RBWY01000003.1"/>
</dbReference>
<dbReference type="PANTHER" id="PTHR11079">
    <property type="entry name" value="CYTOSINE DEAMINASE FAMILY MEMBER"/>
    <property type="match status" value="1"/>
</dbReference>
<evidence type="ECO:0000256" key="4">
    <source>
        <dbReference type="ARBA" id="ARBA00022723"/>
    </source>
</evidence>
<name>A0A495RDN5_9GAMM</name>
<comment type="cofactor">
    <cofactor evidence="8">
        <name>Zn(2+)</name>
        <dbReference type="ChEBI" id="CHEBI:29105"/>
    </cofactor>
    <text evidence="8">Binds 1 zinc ion per subunit.</text>
</comment>
<dbReference type="NCBIfam" id="NF008113">
    <property type="entry name" value="PRK10860.1"/>
    <property type="match status" value="1"/>
</dbReference>
<evidence type="ECO:0000256" key="8">
    <source>
        <dbReference type="HAMAP-Rule" id="MF_00972"/>
    </source>
</evidence>
<organism evidence="10 11">
    <name type="scientific">Orbus hercynius</name>
    <dbReference type="NCBI Taxonomy" id="593135"/>
    <lineage>
        <taxon>Bacteria</taxon>
        <taxon>Pseudomonadati</taxon>
        <taxon>Pseudomonadota</taxon>
        <taxon>Gammaproteobacteria</taxon>
        <taxon>Orbales</taxon>
        <taxon>Orbaceae</taxon>
        <taxon>Orbus</taxon>
    </lineage>
</organism>
<dbReference type="Pfam" id="PF00383">
    <property type="entry name" value="dCMP_cyt_deam_1"/>
    <property type="match status" value="1"/>
</dbReference>
<evidence type="ECO:0000256" key="2">
    <source>
        <dbReference type="ARBA" id="ARBA00011738"/>
    </source>
</evidence>
<evidence type="ECO:0000256" key="5">
    <source>
        <dbReference type="ARBA" id="ARBA00022801"/>
    </source>
</evidence>
<reference evidence="10 11" key="1">
    <citation type="submission" date="2018-10" db="EMBL/GenBank/DDBJ databases">
        <title>Genomic Encyclopedia of Type Strains, Phase IV (KMG-IV): sequencing the most valuable type-strain genomes for metagenomic binning, comparative biology and taxonomic classification.</title>
        <authorList>
            <person name="Goeker M."/>
        </authorList>
    </citation>
    <scope>NUCLEOTIDE SEQUENCE [LARGE SCALE GENOMIC DNA]</scope>
    <source>
        <strain evidence="10 11">DSM 22228</strain>
    </source>
</reference>
<protein>
    <recommendedName>
        <fullName evidence="8">tRNA-specific adenosine deaminase</fullName>
        <ecNumber evidence="8">3.5.4.33</ecNumber>
    </recommendedName>
</protein>
<dbReference type="Gene3D" id="3.40.140.10">
    <property type="entry name" value="Cytidine Deaminase, domain 2"/>
    <property type="match status" value="1"/>
</dbReference>
<gene>
    <name evidence="8" type="primary">tadA</name>
    <name evidence="10" type="ORF">DES39_1557</name>
</gene>
<feature type="binding site" evidence="8">
    <location>
        <position position="56"/>
    </location>
    <ligand>
        <name>Zn(2+)</name>
        <dbReference type="ChEBI" id="CHEBI:29105"/>
        <note>catalytic</note>
    </ligand>
</feature>
<keyword evidence="5 8" id="KW-0378">Hydrolase</keyword>